<gene>
    <name evidence="2" type="ORF">MNOR_LOCUS31001</name>
</gene>
<organism evidence="2 3">
    <name type="scientific">Meganyctiphanes norvegica</name>
    <name type="common">Northern krill</name>
    <name type="synonym">Thysanopoda norvegica</name>
    <dbReference type="NCBI Taxonomy" id="48144"/>
    <lineage>
        <taxon>Eukaryota</taxon>
        <taxon>Metazoa</taxon>
        <taxon>Ecdysozoa</taxon>
        <taxon>Arthropoda</taxon>
        <taxon>Crustacea</taxon>
        <taxon>Multicrustacea</taxon>
        <taxon>Malacostraca</taxon>
        <taxon>Eumalacostraca</taxon>
        <taxon>Eucarida</taxon>
        <taxon>Euphausiacea</taxon>
        <taxon>Euphausiidae</taxon>
        <taxon>Meganyctiphanes</taxon>
    </lineage>
</organism>
<keyword evidence="3" id="KW-1185">Reference proteome</keyword>
<dbReference type="InterPro" id="IPR011705">
    <property type="entry name" value="BACK"/>
</dbReference>
<dbReference type="Proteomes" id="UP001497623">
    <property type="component" value="Unassembled WGS sequence"/>
</dbReference>
<feature type="non-terminal residue" evidence="2">
    <location>
        <position position="99"/>
    </location>
</feature>
<sequence length="99" mass="11887">FSLEALEKTTGTYIKLHIPEIIEGEEILELIHNKLEEFIKNLTWQLEEDQTLLLVTRWVDHDPEARERNLRSLLTWVEWSRIDMETSINLVQSHELYSR</sequence>
<evidence type="ECO:0000259" key="1">
    <source>
        <dbReference type="Pfam" id="PF07707"/>
    </source>
</evidence>
<feature type="non-terminal residue" evidence="2">
    <location>
        <position position="1"/>
    </location>
</feature>
<evidence type="ECO:0000313" key="3">
    <source>
        <dbReference type="Proteomes" id="UP001497623"/>
    </source>
</evidence>
<dbReference type="EMBL" id="CAXKWB010038994">
    <property type="protein sequence ID" value="CAL4152648.1"/>
    <property type="molecule type" value="Genomic_DNA"/>
</dbReference>
<dbReference type="Pfam" id="PF07707">
    <property type="entry name" value="BACK"/>
    <property type="match status" value="1"/>
</dbReference>
<dbReference type="Gene3D" id="1.25.40.420">
    <property type="match status" value="1"/>
</dbReference>
<name>A0AAV2S2D6_MEGNR</name>
<proteinExistence type="predicted"/>
<evidence type="ECO:0000313" key="2">
    <source>
        <dbReference type="EMBL" id="CAL4152648.1"/>
    </source>
</evidence>
<feature type="domain" description="BACK" evidence="1">
    <location>
        <begin position="2"/>
        <end position="91"/>
    </location>
</feature>
<comment type="caution">
    <text evidence="2">The sequence shown here is derived from an EMBL/GenBank/DDBJ whole genome shotgun (WGS) entry which is preliminary data.</text>
</comment>
<reference evidence="2 3" key="1">
    <citation type="submission" date="2024-05" db="EMBL/GenBank/DDBJ databases">
        <authorList>
            <person name="Wallberg A."/>
        </authorList>
    </citation>
    <scope>NUCLEOTIDE SEQUENCE [LARGE SCALE GENOMIC DNA]</scope>
</reference>
<accession>A0AAV2S2D6</accession>
<protein>
    <recommendedName>
        <fullName evidence="1">BACK domain-containing protein</fullName>
    </recommendedName>
</protein>
<dbReference type="AlphaFoldDB" id="A0AAV2S2D6"/>